<evidence type="ECO:0008006" key="4">
    <source>
        <dbReference type="Google" id="ProtNLM"/>
    </source>
</evidence>
<protein>
    <recommendedName>
        <fullName evidence="4">Tetratricopeptide repeat protein</fullName>
    </recommendedName>
</protein>
<gene>
    <name evidence="2" type="ORF">IAD49_04550</name>
</gene>
<dbReference type="InterPro" id="IPR019734">
    <property type="entry name" value="TPR_rpt"/>
</dbReference>
<evidence type="ECO:0000256" key="1">
    <source>
        <dbReference type="PROSITE-ProRule" id="PRU00339"/>
    </source>
</evidence>
<organism evidence="2 3">
    <name type="scientific">Candidatus Fimihabitans intestinipullorum</name>
    <dbReference type="NCBI Taxonomy" id="2840820"/>
    <lineage>
        <taxon>Bacteria</taxon>
        <taxon>Bacillati</taxon>
        <taxon>Mycoplasmatota</taxon>
        <taxon>Mycoplasmatota incertae sedis</taxon>
        <taxon>Candidatus Fimihabitans</taxon>
    </lineage>
</organism>
<evidence type="ECO:0000313" key="2">
    <source>
        <dbReference type="EMBL" id="HIU22831.1"/>
    </source>
</evidence>
<accession>A0A9D1HU94</accession>
<reference evidence="2" key="2">
    <citation type="journal article" date="2021" name="PeerJ">
        <title>Extensive microbial diversity within the chicken gut microbiome revealed by metagenomics and culture.</title>
        <authorList>
            <person name="Gilroy R."/>
            <person name="Ravi A."/>
            <person name="Getino M."/>
            <person name="Pursley I."/>
            <person name="Horton D.L."/>
            <person name="Alikhan N.F."/>
            <person name="Baker D."/>
            <person name="Gharbi K."/>
            <person name="Hall N."/>
            <person name="Watson M."/>
            <person name="Adriaenssens E.M."/>
            <person name="Foster-Nyarko E."/>
            <person name="Jarju S."/>
            <person name="Secka A."/>
            <person name="Antonio M."/>
            <person name="Oren A."/>
            <person name="Chaudhuri R.R."/>
            <person name="La Ragione R."/>
            <person name="Hildebrand F."/>
            <person name="Pallen M.J."/>
        </authorList>
    </citation>
    <scope>NUCLEOTIDE SEQUENCE</scope>
    <source>
        <strain evidence="2">CHK197-8231</strain>
    </source>
</reference>
<name>A0A9D1HU94_9BACT</name>
<proteinExistence type="predicted"/>
<sequence>MKTKTWNQKETLKFIQQCRNLILNENTSEETLNDIEEKLHLYNRQNGDKTNQAYDLLGRLYLRRNDYTKARKYLEKAQMIYPYSAGTFYQLFKIDVIEEKYEDAYSHLKRHVQILERKNINNHFESTFTLLSLIHKMKIYPRKWDSIPIEIKYRRDMKDAPLQIMWDTYCDFVEERDWGNAYTILSNANEYIRKKHLPIDISSEMKLVQQIQVLIYQRDLENNRKLYQYHGDRQSLQETLSKIPSDTIEFARSCNYLIESGSMKNNTLLDEIPNEFLVKHLKQKKQALSYLRNKDNELAVAYGNRIERDFVKQTDLDQIFSDATFAYHKTKSPHLLWYLLKLSYLSNDIDQFKQYQHEIEQSEVASNFVSLHALEYRYYCYQLETSKKKKELLQNEIDAICSLEENKDNREMPKQYIITKEVKHAN</sequence>
<dbReference type="EMBL" id="DVML01000025">
    <property type="protein sequence ID" value="HIU22831.1"/>
    <property type="molecule type" value="Genomic_DNA"/>
</dbReference>
<comment type="caution">
    <text evidence="2">The sequence shown here is derived from an EMBL/GenBank/DDBJ whole genome shotgun (WGS) entry which is preliminary data.</text>
</comment>
<dbReference type="PROSITE" id="PS50005">
    <property type="entry name" value="TPR"/>
    <property type="match status" value="1"/>
</dbReference>
<reference evidence="2" key="1">
    <citation type="submission" date="2020-10" db="EMBL/GenBank/DDBJ databases">
        <authorList>
            <person name="Gilroy R."/>
        </authorList>
    </citation>
    <scope>NUCLEOTIDE SEQUENCE</scope>
    <source>
        <strain evidence="2">CHK197-8231</strain>
    </source>
</reference>
<dbReference type="Proteomes" id="UP000824087">
    <property type="component" value="Unassembled WGS sequence"/>
</dbReference>
<evidence type="ECO:0000313" key="3">
    <source>
        <dbReference type="Proteomes" id="UP000824087"/>
    </source>
</evidence>
<dbReference type="Gene3D" id="1.25.40.10">
    <property type="entry name" value="Tetratricopeptide repeat domain"/>
    <property type="match status" value="1"/>
</dbReference>
<dbReference type="InterPro" id="IPR011990">
    <property type="entry name" value="TPR-like_helical_dom_sf"/>
</dbReference>
<keyword evidence="1" id="KW-0802">TPR repeat</keyword>
<feature type="repeat" description="TPR" evidence="1">
    <location>
        <begin position="51"/>
        <end position="84"/>
    </location>
</feature>
<dbReference type="SUPFAM" id="SSF48452">
    <property type="entry name" value="TPR-like"/>
    <property type="match status" value="1"/>
</dbReference>
<dbReference type="AlphaFoldDB" id="A0A9D1HU94"/>